<keyword evidence="4" id="KW-1185">Reference proteome</keyword>
<reference evidence="3" key="1">
    <citation type="submission" date="2022-10" db="EMBL/GenBank/DDBJ databases">
        <authorList>
            <person name="Kim H.S."/>
            <person name="Kim J.-S."/>
            <person name="Suh M.K."/>
            <person name="Eom M.K."/>
            <person name="Lee J.-S."/>
        </authorList>
    </citation>
    <scope>NUCLEOTIDE SEQUENCE</scope>
    <source>
        <strain evidence="3">LIP-5</strain>
    </source>
</reference>
<sequence>MESNFNNSEIAFRYKTDSELKNARLLFSSMKVPVFSTLGIKLTPFLIKAKFPIRRAIRNTIFRQFVGGETLEQTEKVTDLLAKYGVKTIMDYGVEGKDNDESFNKTTKEYIRLIEYAAKKDAIPFVAVKVTGIASFELLHKLNDAPRVRSGIHDNEEQVAEWQKVHERIVSICEAAAKNNVGIMIDAEESWIQDPIDRLVMEMMQIYNKERVVVFNTIQLYRHDRLNFLKISHQIAKANGFILGMKLVRGAYMEKERERALVEGYESPIQPNKEATDRDYNLAVTYCLQHLDEISLIVASHNEYSNLIAANYLVDNQLPKDHPHVNFSQLYGMSDDITFNLADMGFSASKYLPYGPLKEVIPYLMRRAIENSSVKGQTGRELMLINNEIERRKSIK</sequence>
<dbReference type="InterPro" id="IPR002872">
    <property type="entry name" value="Proline_DH_dom"/>
</dbReference>
<dbReference type="GO" id="GO:0071949">
    <property type="term" value="F:FAD binding"/>
    <property type="evidence" value="ECO:0007669"/>
    <property type="project" value="TreeGrafter"/>
</dbReference>
<dbReference type="GO" id="GO:0010133">
    <property type="term" value="P:L-proline catabolic process to L-glutamate"/>
    <property type="evidence" value="ECO:0007669"/>
    <property type="project" value="TreeGrafter"/>
</dbReference>
<dbReference type="InterPro" id="IPR029041">
    <property type="entry name" value="FAD-linked_oxidoreductase-like"/>
</dbReference>
<dbReference type="Pfam" id="PF01619">
    <property type="entry name" value="Pro_dh"/>
    <property type="match status" value="1"/>
</dbReference>
<evidence type="ECO:0000313" key="3">
    <source>
        <dbReference type="EMBL" id="MCU7694710.1"/>
    </source>
</evidence>
<dbReference type="RefSeq" id="WP_263038195.1">
    <property type="nucleotide sequence ID" value="NZ_JAOTPL010000012.1"/>
</dbReference>
<evidence type="ECO:0000256" key="1">
    <source>
        <dbReference type="ARBA" id="ARBA00023002"/>
    </source>
</evidence>
<evidence type="ECO:0000313" key="4">
    <source>
        <dbReference type="Proteomes" id="UP001209317"/>
    </source>
</evidence>
<comment type="caution">
    <text evidence="3">The sequence shown here is derived from an EMBL/GenBank/DDBJ whole genome shotgun (WGS) entry which is preliminary data.</text>
</comment>
<keyword evidence="1" id="KW-0560">Oxidoreductase</keyword>
<dbReference type="Gene3D" id="3.20.20.220">
    <property type="match status" value="1"/>
</dbReference>
<proteinExistence type="predicted"/>
<name>A0AAE3LQQ9_9BACT</name>
<dbReference type="InterPro" id="IPR015659">
    <property type="entry name" value="Proline_oxidase"/>
</dbReference>
<dbReference type="PANTHER" id="PTHR13914:SF0">
    <property type="entry name" value="PROLINE DEHYDROGENASE 1, MITOCHONDRIAL"/>
    <property type="match status" value="1"/>
</dbReference>
<dbReference type="EMBL" id="JAOTPL010000012">
    <property type="protein sequence ID" value="MCU7694710.1"/>
    <property type="molecule type" value="Genomic_DNA"/>
</dbReference>
<evidence type="ECO:0000259" key="2">
    <source>
        <dbReference type="Pfam" id="PF01619"/>
    </source>
</evidence>
<dbReference type="Proteomes" id="UP001209317">
    <property type="component" value="Unassembled WGS sequence"/>
</dbReference>
<dbReference type="SUPFAM" id="SSF51730">
    <property type="entry name" value="FAD-linked oxidoreductase"/>
    <property type="match status" value="1"/>
</dbReference>
<feature type="domain" description="Proline dehydrogenase" evidence="2">
    <location>
        <begin position="78"/>
        <end position="378"/>
    </location>
</feature>
<accession>A0AAE3LQQ9</accession>
<gene>
    <name evidence="3" type="ORF">OD355_09305</name>
</gene>
<dbReference type="AlphaFoldDB" id="A0AAE3LQQ9"/>
<dbReference type="GO" id="GO:0004657">
    <property type="term" value="F:proline dehydrogenase activity"/>
    <property type="evidence" value="ECO:0007669"/>
    <property type="project" value="InterPro"/>
</dbReference>
<organism evidence="3 4">
    <name type="scientific">Haoranjiania flava</name>
    <dbReference type="NCBI Taxonomy" id="1856322"/>
    <lineage>
        <taxon>Bacteria</taxon>
        <taxon>Pseudomonadati</taxon>
        <taxon>Bacteroidota</taxon>
        <taxon>Chitinophagia</taxon>
        <taxon>Chitinophagales</taxon>
        <taxon>Chitinophagaceae</taxon>
        <taxon>Haoranjiania</taxon>
    </lineage>
</organism>
<protein>
    <submittedName>
        <fullName evidence="3">Proline dehydrogenase family protein</fullName>
    </submittedName>
</protein>
<dbReference type="PANTHER" id="PTHR13914">
    <property type="entry name" value="PROLINE OXIDASE"/>
    <property type="match status" value="1"/>
</dbReference>